<dbReference type="Gene3D" id="2.120.10.30">
    <property type="entry name" value="TolB, C-terminal domain"/>
    <property type="match status" value="3"/>
</dbReference>
<accession>A0A6C0DJX4</accession>
<dbReference type="InterPro" id="IPR011042">
    <property type="entry name" value="6-blade_b-propeller_TolB-like"/>
</dbReference>
<dbReference type="PANTHER" id="PTHR46388">
    <property type="entry name" value="NHL REPEAT-CONTAINING PROTEIN 2"/>
    <property type="match status" value="1"/>
</dbReference>
<evidence type="ECO:0000256" key="2">
    <source>
        <dbReference type="SAM" id="MobiDB-lite"/>
    </source>
</evidence>
<dbReference type="Gene3D" id="2.40.10.500">
    <property type="match status" value="1"/>
</dbReference>
<dbReference type="SMART" id="SM00135">
    <property type="entry name" value="LY"/>
    <property type="match status" value="2"/>
</dbReference>
<name>A0A6C0DJX4_9ZZZZ</name>
<evidence type="ECO:0000313" key="3">
    <source>
        <dbReference type="EMBL" id="QHT16731.1"/>
    </source>
</evidence>
<dbReference type="InterPro" id="IPR000033">
    <property type="entry name" value="LDLR_classB_rpt"/>
</dbReference>
<feature type="region of interest" description="Disordered" evidence="2">
    <location>
        <begin position="685"/>
        <end position="708"/>
    </location>
</feature>
<dbReference type="EMBL" id="MN739626">
    <property type="protein sequence ID" value="QHT16731.1"/>
    <property type="molecule type" value="Genomic_DNA"/>
</dbReference>
<sequence>MGFRKAIIQVYSGNEPFGFDDFVRGTLRLFNYAIDHNIDVKINIAGSEFETHMIVNNYSYDKTRITPKLYFMNVDQETLRLDLDNFLNTSDPIFVVTSNVWLERNDIYNLSYVGFDKIVRYRESLYDAAEAKVRANLLYRPQSDNLLYGYNIIYVHNDEFRYILTTREVASLANQIRRSLDMNKDFMVFSNSIQLRTILSQYIEMNSGAVQRIDDSTIDIGPVNSLPKILDLMIDFIILLKAKKIYRFTDGIVGAGHNIRFTEEYRLKQNDSLIKPLPNVYEAAFDINNIIGNLELTLIPLYYETFTLVKNPPSVLTTLNNPSGVAVDILGNIYFSDTLNHCIRVRDTSGNLRVYAGTGVAGYRNGGPRVAQFNRPTAVAIDMAGNLYVADTLNNAIRIIERNIVNDASGTLYGVEGVVGTVVGTGGINSTSNDAAIGSGSILRGPRGVAVDSSGYVYISDTGNHRICKITSGGSLVVLAGSTNLDGPLQYNSGFINGTGTEASFNGPTGICVDLKGNVFVTDTQNNAIRRITPSGKVSTVAGSGQQSYKEGRREQASFNYPTGICVDLHNVLYVADTGNNCIRRITNEGNVIPVVGSPVQKSGAIDGYGAIDPKRALVPIEKRATFNMPAALCVNQYRGLFIADTLNNRIRYVAPTFSTPTAIKPIAMQALRITHAPGVAYTLGPTLSAPPPPPNSLIQGRQRGSKK</sequence>
<dbReference type="SUPFAM" id="SSF101898">
    <property type="entry name" value="NHL repeat"/>
    <property type="match status" value="1"/>
</dbReference>
<protein>
    <submittedName>
        <fullName evidence="3">Uncharacterized protein</fullName>
    </submittedName>
</protein>
<organism evidence="3">
    <name type="scientific">viral metagenome</name>
    <dbReference type="NCBI Taxonomy" id="1070528"/>
    <lineage>
        <taxon>unclassified sequences</taxon>
        <taxon>metagenomes</taxon>
        <taxon>organismal metagenomes</taxon>
    </lineage>
</organism>
<dbReference type="PANTHER" id="PTHR46388:SF2">
    <property type="entry name" value="NHL REPEAT-CONTAINING PROTEIN 2"/>
    <property type="match status" value="1"/>
</dbReference>
<reference evidence="3" key="1">
    <citation type="journal article" date="2020" name="Nature">
        <title>Giant virus diversity and host interactions through global metagenomics.</title>
        <authorList>
            <person name="Schulz F."/>
            <person name="Roux S."/>
            <person name="Paez-Espino D."/>
            <person name="Jungbluth S."/>
            <person name="Walsh D.A."/>
            <person name="Denef V.J."/>
            <person name="McMahon K.D."/>
            <person name="Konstantinidis K.T."/>
            <person name="Eloe-Fadrosh E.A."/>
            <person name="Kyrpides N.C."/>
            <person name="Woyke T."/>
        </authorList>
    </citation>
    <scope>NUCLEOTIDE SEQUENCE</scope>
    <source>
        <strain evidence="3">GVMAG-M-3300023174-189</strain>
    </source>
</reference>
<dbReference type="AlphaFoldDB" id="A0A6C0DJX4"/>
<keyword evidence="1" id="KW-0677">Repeat</keyword>
<dbReference type="Pfam" id="PF01436">
    <property type="entry name" value="NHL"/>
    <property type="match status" value="3"/>
</dbReference>
<proteinExistence type="predicted"/>
<dbReference type="InterPro" id="IPR001258">
    <property type="entry name" value="NHL_repeat"/>
</dbReference>
<evidence type="ECO:0000256" key="1">
    <source>
        <dbReference type="ARBA" id="ARBA00022737"/>
    </source>
</evidence>
<dbReference type="PROSITE" id="PS51125">
    <property type="entry name" value="NHL"/>
    <property type="match status" value="1"/>
</dbReference>